<accession>A0A061B5T3</accession>
<proteinExistence type="predicted"/>
<feature type="region of interest" description="Disordered" evidence="1">
    <location>
        <begin position="137"/>
        <end position="263"/>
    </location>
</feature>
<dbReference type="AlphaFoldDB" id="A0A061B5T3"/>
<evidence type="ECO:0000313" key="2">
    <source>
        <dbReference type="EMBL" id="CDR44855.1"/>
    </source>
</evidence>
<organism evidence="2">
    <name type="scientific">Rhodotorula toruloides</name>
    <name type="common">Yeast</name>
    <name type="synonym">Rhodosporidium toruloides</name>
    <dbReference type="NCBI Taxonomy" id="5286"/>
    <lineage>
        <taxon>Eukaryota</taxon>
        <taxon>Fungi</taxon>
        <taxon>Dikarya</taxon>
        <taxon>Basidiomycota</taxon>
        <taxon>Pucciniomycotina</taxon>
        <taxon>Microbotryomycetes</taxon>
        <taxon>Sporidiobolales</taxon>
        <taxon>Sporidiobolaceae</taxon>
        <taxon>Rhodotorula</taxon>
    </lineage>
</organism>
<feature type="compositionally biased region" description="Low complexity" evidence="1">
    <location>
        <begin position="197"/>
        <end position="211"/>
    </location>
</feature>
<feature type="compositionally biased region" description="Low complexity" evidence="1">
    <location>
        <begin position="233"/>
        <end position="255"/>
    </location>
</feature>
<protein>
    <submittedName>
        <fullName evidence="2">RHTO0S10e01838g1_1</fullName>
    </submittedName>
</protein>
<gene>
    <name evidence="2" type="ORF">RHTO0S_10e01838g</name>
</gene>
<evidence type="ECO:0000256" key="1">
    <source>
        <dbReference type="SAM" id="MobiDB-lite"/>
    </source>
</evidence>
<dbReference type="EMBL" id="LK052945">
    <property type="protein sequence ID" value="CDR44855.1"/>
    <property type="molecule type" value="Genomic_DNA"/>
</dbReference>
<feature type="compositionally biased region" description="Polar residues" evidence="1">
    <location>
        <begin position="179"/>
        <end position="192"/>
    </location>
</feature>
<feature type="compositionally biased region" description="Low complexity" evidence="1">
    <location>
        <begin position="161"/>
        <end position="178"/>
    </location>
</feature>
<sequence length="350" mass="37280">MAPPRPTSSSSASNGPPPQRRHGVLCDASNTPGPSNTHAWAGTPRQDVSPVLKRARVEEADGTVDPWGRKRVFGKRDWQSREQHDLEKKRARFIAAIKSKKAEEVAFQRAGQGRGNEAVKIRQERECLEKELKAIESQISRLDGGSETSASDGEDESIGRSASTSSGAGTAASEAATARNNTPLSVRPSSSDNDTRTAPQATTTQQAPAPTVQSFAQPTSRPRRDIPPPPPTQTANPARNAPIAQPAGAQASGASLSRTSTNQENPAAVASGWISLQSLVDEIARNAYTLPLKKTLKLDGLVINGRIKAGDKPRILKLILHLLEEVSRGEQAKEALSSLGLKPANEIKNA</sequence>
<reference evidence="2" key="1">
    <citation type="journal article" date="2014" name="Genome Announc.">
        <title>Draft genome sequence of Rhodosporidium toruloides CECT1137, an oleaginous yeast of biotechnological interest.</title>
        <authorList>
            <person name="Morin N."/>
            <person name="Calcas X."/>
            <person name="Devillers H."/>
            <person name="Durrens P."/>
            <person name="Sherman D.J."/>
            <person name="Nicaud J.-M."/>
            <person name="Neuveglise C."/>
        </authorList>
    </citation>
    <scope>NUCLEOTIDE SEQUENCE</scope>
    <source>
        <strain evidence="2">CECT1137</strain>
    </source>
</reference>
<feature type="compositionally biased region" description="Polar residues" evidence="1">
    <location>
        <begin position="28"/>
        <end position="38"/>
    </location>
</feature>
<feature type="region of interest" description="Disordered" evidence="1">
    <location>
        <begin position="1"/>
        <end position="47"/>
    </location>
</feature>
<name>A0A061B5T3_RHOTO</name>